<evidence type="ECO:0000313" key="2">
    <source>
        <dbReference type="Proteomes" id="UP000663852"/>
    </source>
</evidence>
<name>A0A814UU59_ADIRI</name>
<dbReference type="Pfam" id="PF16029">
    <property type="entry name" value="DUF4787"/>
    <property type="match status" value="1"/>
</dbReference>
<dbReference type="AlphaFoldDB" id="A0A814UU59"/>
<dbReference type="InterPro" id="IPR031985">
    <property type="entry name" value="DUF4787"/>
</dbReference>
<protein>
    <submittedName>
        <fullName evidence="1">Uncharacterized protein</fullName>
    </submittedName>
</protein>
<gene>
    <name evidence="1" type="ORF">EDS130_LOCUS24151</name>
</gene>
<dbReference type="EMBL" id="CAJNOJ010000135">
    <property type="protein sequence ID" value="CAF1179322.1"/>
    <property type="molecule type" value="Genomic_DNA"/>
</dbReference>
<proteinExistence type="predicted"/>
<dbReference type="PANTHER" id="PTHR35455">
    <property type="entry name" value="UNNAMED PRODUCT"/>
    <property type="match status" value="1"/>
</dbReference>
<dbReference type="PANTHER" id="PTHR35455:SF1">
    <property type="entry name" value="AGAP005842-PA"/>
    <property type="match status" value="1"/>
</dbReference>
<reference evidence="1" key="1">
    <citation type="submission" date="2021-02" db="EMBL/GenBank/DDBJ databases">
        <authorList>
            <person name="Nowell W R."/>
        </authorList>
    </citation>
    <scope>NUCLEOTIDE SEQUENCE</scope>
</reference>
<comment type="caution">
    <text evidence="1">The sequence shown here is derived from an EMBL/GenBank/DDBJ whole genome shotgun (WGS) entry which is preliminary data.</text>
</comment>
<dbReference type="OrthoDB" id="1915375at2759"/>
<sequence length="116" mass="13806">MIIFIDMTNSTMNNKKSSSLSFTRRRQLDENFRRINRQCEQKVICQKHLPSTSALTDSSVQQHQKELAEIDMINCVRQCISYSCYRQIYEKDPLERGEIDVRANHFKTCWTKQQKI</sequence>
<evidence type="ECO:0000313" key="1">
    <source>
        <dbReference type="EMBL" id="CAF1179322.1"/>
    </source>
</evidence>
<dbReference type="Proteomes" id="UP000663852">
    <property type="component" value="Unassembled WGS sequence"/>
</dbReference>
<accession>A0A814UU59</accession>
<organism evidence="1 2">
    <name type="scientific">Adineta ricciae</name>
    <name type="common">Rotifer</name>
    <dbReference type="NCBI Taxonomy" id="249248"/>
    <lineage>
        <taxon>Eukaryota</taxon>
        <taxon>Metazoa</taxon>
        <taxon>Spiralia</taxon>
        <taxon>Gnathifera</taxon>
        <taxon>Rotifera</taxon>
        <taxon>Eurotatoria</taxon>
        <taxon>Bdelloidea</taxon>
        <taxon>Adinetida</taxon>
        <taxon>Adinetidae</taxon>
        <taxon>Adineta</taxon>
    </lineage>
</organism>